<dbReference type="OrthoDB" id="9937531at2"/>
<dbReference type="Proteomes" id="UP000095492">
    <property type="component" value="Unassembled WGS sequence"/>
</dbReference>
<evidence type="ECO:0000256" key="1">
    <source>
        <dbReference type="SAM" id="Phobius"/>
    </source>
</evidence>
<evidence type="ECO:0000313" key="3">
    <source>
        <dbReference type="Proteomes" id="UP000095492"/>
    </source>
</evidence>
<dbReference type="EMBL" id="CYYA01000015">
    <property type="protein sequence ID" value="CUN16112.1"/>
    <property type="molecule type" value="Genomic_DNA"/>
</dbReference>
<dbReference type="STRING" id="39490.ERS852448_02144"/>
<organism evidence="2 3">
    <name type="scientific">Eubacterium ramulus</name>
    <dbReference type="NCBI Taxonomy" id="39490"/>
    <lineage>
        <taxon>Bacteria</taxon>
        <taxon>Bacillati</taxon>
        <taxon>Bacillota</taxon>
        <taxon>Clostridia</taxon>
        <taxon>Eubacteriales</taxon>
        <taxon>Eubacteriaceae</taxon>
        <taxon>Eubacterium</taxon>
    </lineage>
</organism>
<name>A0A173UM63_EUBRA</name>
<accession>A0A173UM63</accession>
<dbReference type="GeneID" id="97391206"/>
<dbReference type="RefSeq" id="WP_055290522.1">
    <property type="nucleotide sequence ID" value="NZ_CP173382.1"/>
</dbReference>
<feature type="transmembrane region" description="Helical" evidence="1">
    <location>
        <begin position="30"/>
        <end position="52"/>
    </location>
</feature>
<evidence type="ECO:0000313" key="2">
    <source>
        <dbReference type="EMBL" id="CUN16112.1"/>
    </source>
</evidence>
<sequence>MKNKIAFGLCATGLGIASIGMMGLSSEGQAGFILAVKITAVGLVIAGAGIILNKLKERETLRKYTL</sequence>
<keyword evidence="1" id="KW-1133">Transmembrane helix</keyword>
<feature type="transmembrane region" description="Helical" evidence="1">
    <location>
        <begin position="5"/>
        <end position="24"/>
    </location>
</feature>
<reference evidence="2 3" key="1">
    <citation type="submission" date="2015-09" db="EMBL/GenBank/DDBJ databases">
        <authorList>
            <consortium name="Pathogen Informatics"/>
        </authorList>
    </citation>
    <scope>NUCLEOTIDE SEQUENCE [LARGE SCALE GENOMIC DNA]</scope>
    <source>
        <strain evidence="2 3">2789STDY5608891</strain>
    </source>
</reference>
<keyword evidence="1" id="KW-0472">Membrane</keyword>
<gene>
    <name evidence="2" type="ORF">ERS852448_02144</name>
</gene>
<dbReference type="AlphaFoldDB" id="A0A173UM63"/>
<protein>
    <submittedName>
        <fullName evidence="2">Uncharacterized protein</fullName>
    </submittedName>
</protein>
<proteinExistence type="predicted"/>
<keyword evidence="1" id="KW-0812">Transmembrane</keyword>